<dbReference type="Gene3D" id="1.10.287.950">
    <property type="entry name" value="Methyl-accepting chemotaxis protein"/>
    <property type="match status" value="1"/>
</dbReference>
<dbReference type="InterPro" id="IPR024478">
    <property type="entry name" value="HlyB_4HB_MCP"/>
</dbReference>
<evidence type="ECO:0000259" key="6">
    <source>
        <dbReference type="PROSITE" id="PS50885"/>
    </source>
</evidence>
<dbReference type="Proteomes" id="UP000054623">
    <property type="component" value="Unassembled WGS sequence"/>
</dbReference>
<dbReference type="SMART" id="SM00283">
    <property type="entry name" value="MA"/>
    <property type="match status" value="1"/>
</dbReference>
<dbReference type="CDD" id="cd11386">
    <property type="entry name" value="MCP_signal"/>
    <property type="match status" value="1"/>
</dbReference>
<comment type="similarity">
    <text evidence="2">Belongs to the methyl-accepting chemotaxis (MCP) protein family.</text>
</comment>
<dbReference type="InterPro" id="IPR004089">
    <property type="entry name" value="MCPsignal_dom"/>
</dbReference>
<dbReference type="Pfam" id="PF00015">
    <property type="entry name" value="MCPsignal"/>
    <property type="match status" value="1"/>
</dbReference>
<dbReference type="SUPFAM" id="SSF58104">
    <property type="entry name" value="Methyl-accepting chemotaxis protein (MCP) signaling domain"/>
    <property type="match status" value="1"/>
</dbReference>
<dbReference type="EMBL" id="LOCK01000072">
    <property type="protein sequence ID" value="KTE89655.1"/>
    <property type="molecule type" value="Genomic_DNA"/>
</dbReference>
<dbReference type="RefSeq" id="WP_058492052.1">
    <property type="nucleotide sequence ID" value="NZ_LOCK01000072.1"/>
</dbReference>
<dbReference type="Pfam" id="PF00672">
    <property type="entry name" value="HAMP"/>
    <property type="match status" value="1"/>
</dbReference>
<dbReference type="PANTHER" id="PTHR32089">
    <property type="entry name" value="METHYL-ACCEPTING CHEMOTAXIS PROTEIN MCPB"/>
    <property type="match status" value="1"/>
</dbReference>
<dbReference type="PANTHER" id="PTHR32089:SF112">
    <property type="entry name" value="LYSOZYME-LIKE PROTEIN-RELATED"/>
    <property type="match status" value="1"/>
</dbReference>
<comment type="caution">
    <text evidence="7">The sequence shown here is derived from an EMBL/GenBank/DDBJ whole genome shotgun (WGS) entry which is preliminary data.</text>
</comment>
<accession>A0A0W1JCZ9</accession>
<dbReference type="InterPro" id="IPR003660">
    <property type="entry name" value="HAMP_dom"/>
</dbReference>
<dbReference type="InterPro" id="IPR004090">
    <property type="entry name" value="Chemotax_Me-accpt_rcpt"/>
</dbReference>
<evidence type="ECO:0000256" key="1">
    <source>
        <dbReference type="ARBA" id="ARBA00023224"/>
    </source>
</evidence>
<dbReference type="PRINTS" id="PR00260">
    <property type="entry name" value="CHEMTRNSDUCR"/>
</dbReference>
<sequence>MKALQNLRVGTKIIALVMLMAVFLSVVGYTGYYNNLKSNDIINTLYTDKLRSISLLKEARAANRNIQGISYRLLTAPLTQTEYLELKNEMDALITQFNEIWTNYKQTNPDTYEQDMFPTFESELEQYRTEREEALAIASAGNEKEGFRYFTREVTPHMEKLNSILLEISDYNDRTSKEMMDQANEDFKSSTRVIIIVLAAAVVLAIAVGTFIGRLISVPLNKVVTNVNEIARGNLTVEAVKLDTKDEIGILAQAVNQMAANLKDLIKHVSVSAEQVASSSEELSASSEQQALATSQVATAIADVAAGTEKQSMAIDDTSMAIEQISAAIQQVAATSSEVAEQASNTSLAAQDGQKVIDQAIKQMNRIGHATDVTQGAVDKLAQGSRMIGEITDVISDIASQTNLLALNAAIEAARAGEQGRGFAVVAEEVRKLAEQSSKAANQIAELINENQLNINNAVTAMQTGNQDVQQGIEMVSSVGATFEQIAGSINQSVNSIQEVSASVEEMAGGSQQIVNAINQIDTISKQNLSQSQTVSAATEEQSASVEQISSSSQALAKMAQDLQLAVSKFSV</sequence>
<dbReference type="GO" id="GO:0004888">
    <property type="term" value="F:transmembrane signaling receptor activity"/>
    <property type="evidence" value="ECO:0007669"/>
    <property type="project" value="InterPro"/>
</dbReference>
<keyword evidence="1 3" id="KW-0807">Transducer</keyword>
<keyword evidence="4" id="KW-0812">Transmembrane</keyword>
<feature type="domain" description="Methyl-accepting transducer" evidence="5">
    <location>
        <begin position="286"/>
        <end position="522"/>
    </location>
</feature>
<evidence type="ECO:0000313" key="7">
    <source>
        <dbReference type="EMBL" id="KTE89655.1"/>
    </source>
</evidence>
<gene>
    <name evidence="7" type="ORF">AT727_12560</name>
</gene>
<dbReference type="GO" id="GO:0016020">
    <property type="term" value="C:membrane"/>
    <property type="evidence" value="ECO:0007669"/>
    <property type="project" value="InterPro"/>
</dbReference>
<evidence type="ECO:0000256" key="4">
    <source>
        <dbReference type="SAM" id="Phobius"/>
    </source>
</evidence>
<dbReference type="CDD" id="cd06225">
    <property type="entry name" value="HAMP"/>
    <property type="match status" value="1"/>
</dbReference>
<feature type="transmembrane region" description="Helical" evidence="4">
    <location>
        <begin position="193"/>
        <end position="216"/>
    </location>
</feature>
<dbReference type="GO" id="GO:0006935">
    <property type="term" value="P:chemotaxis"/>
    <property type="evidence" value="ECO:0007669"/>
    <property type="project" value="InterPro"/>
</dbReference>
<dbReference type="OrthoDB" id="1790929at2"/>
<proteinExistence type="inferred from homology"/>
<dbReference type="SMART" id="SM00304">
    <property type="entry name" value="HAMP"/>
    <property type="match status" value="1"/>
</dbReference>
<dbReference type="PROSITE" id="PS50111">
    <property type="entry name" value="CHEMOTAXIS_TRANSDUC_2"/>
    <property type="match status" value="1"/>
</dbReference>
<evidence type="ECO:0000256" key="2">
    <source>
        <dbReference type="ARBA" id="ARBA00029447"/>
    </source>
</evidence>
<keyword evidence="4" id="KW-0472">Membrane</keyword>
<dbReference type="FunFam" id="1.10.287.950:FF:000001">
    <property type="entry name" value="Methyl-accepting chemotaxis sensory transducer"/>
    <property type="match status" value="1"/>
</dbReference>
<feature type="transmembrane region" description="Helical" evidence="4">
    <location>
        <begin position="13"/>
        <end position="32"/>
    </location>
</feature>
<organism evidence="7 8">
    <name type="scientific">Desulfitobacterium hafniense</name>
    <name type="common">Desulfitobacterium frappieri</name>
    <dbReference type="NCBI Taxonomy" id="49338"/>
    <lineage>
        <taxon>Bacteria</taxon>
        <taxon>Bacillati</taxon>
        <taxon>Bacillota</taxon>
        <taxon>Clostridia</taxon>
        <taxon>Eubacteriales</taxon>
        <taxon>Desulfitobacteriaceae</taxon>
        <taxon>Desulfitobacterium</taxon>
    </lineage>
</organism>
<reference evidence="7 8" key="1">
    <citation type="submission" date="2015-12" db="EMBL/GenBank/DDBJ databases">
        <title>Draft Genome Sequence of Desulfitobacterium hafniense Strain DH, a Sulfate-reducing Bacterium Isolated from Paddy Soils.</title>
        <authorList>
            <person name="Bao P."/>
            <person name="Zhang X."/>
            <person name="Li G."/>
        </authorList>
    </citation>
    <scope>NUCLEOTIDE SEQUENCE [LARGE SCALE GENOMIC DNA]</scope>
    <source>
        <strain evidence="7 8">DH</strain>
    </source>
</reference>
<dbReference type="Gene3D" id="6.10.340.10">
    <property type="match status" value="1"/>
</dbReference>
<dbReference type="Pfam" id="PF12729">
    <property type="entry name" value="4HB_MCP_1"/>
    <property type="match status" value="1"/>
</dbReference>
<dbReference type="PROSITE" id="PS50885">
    <property type="entry name" value="HAMP"/>
    <property type="match status" value="1"/>
</dbReference>
<evidence type="ECO:0000313" key="8">
    <source>
        <dbReference type="Proteomes" id="UP000054623"/>
    </source>
</evidence>
<feature type="domain" description="HAMP" evidence="6">
    <location>
        <begin position="214"/>
        <end position="267"/>
    </location>
</feature>
<dbReference type="GO" id="GO:0007165">
    <property type="term" value="P:signal transduction"/>
    <property type="evidence" value="ECO:0007669"/>
    <property type="project" value="UniProtKB-KW"/>
</dbReference>
<evidence type="ECO:0000259" key="5">
    <source>
        <dbReference type="PROSITE" id="PS50111"/>
    </source>
</evidence>
<dbReference type="AlphaFoldDB" id="A0A0W1JCZ9"/>
<keyword evidence="4" id="KW-1133">Transmembrane helix</keyword>
<name>A0A0W1JCZ9_DESHA</name>
<protein>
    <submittedName>
        <fullName evidence="7">Chemotaxis protein</fullName>
    </submittedName>
</protein>
<evidence type="ECO:0000256" key="3">
    <source>
        <dbReference type="PROSITE-ProRule" id="PRU00284"/>
    </source>
</evidence>